<dbReference type="Proteomes" id="UP000681967">
    <property type="component" value="Unassembled WGS sequence"/>
</dbReference>
<dbReference type="AlphaFoldDB" id="A0A819YXD0"/>
<accession>A0A819YXD0</accession>
<evidence type="ECO:0000259" key="2">
    <source>
        <dbReference type="PROSITE" id="PS50076"/>
    </source>
</evidence>
<proteinExistence type="predicted"/>
<dbReference type="InterPro" id="IPR018253">
    <property type="entry name" value="DnaJ_domain_CS"/>
</dbReference>
<keyword evidence="1" id="KW-0732">Signal</keyword>
<dbReference type="CDD" id="cd06257">
    <property type="entry name" value="DnaJ"/>
    <property type="match status" value="1"/>
</dbReference>
<evidence type="ECO:0000313" key="3">
    <source>
        <dbReference type="EMBL" id="CAF4163481.1"/>
    </source>
</evidence>
<dbReference type="PANTHER" id="PTHR44303:SF2">
    <property type="entry name" value="DNAJ HOMOLOG SUBFAMILY C MEMBER 16"/>
    <property type="match status" value="1"/>
</dbReference>
<organism evidence="3 7">
    <name type="scientific">Rotaria magnacalcarata</name>
    <dbReference type="NCBI Taxonomy" id="392030"/>
    <lineage>
        <taxon>Eukaryota</taxon>
        <taxon>Metazoa</taxon>
        <taxon>Spiralia</taxon>
        <taxon>Gnathifera</taxon>
        <taxon>Rotifera</taxon>
        <taxon>Eurotatoria</taxon>
        <taxon>Bdelloidea</taxon>
        <taxon>Philodinida</taxon>
        <taxon>Philodinidae</taxon>
        <taxon>Rotaria</taxon>
    </lineage>
</organism>
<evidence type="ECO:0000313" key="5">
    <source>
        <dbReference type="EMBL" id="CAF4921218.1"/>
    </source>
</evidence>
<gene>
    <name evidence="6" type="ORF">BYL167_LOCUS56809</name>
    <name evidence="5" type="ORF">GIL414_LOCUS52825</name>
    <name evidence="3" type="ORF">OVN521_LOCUS24275</name>
    <name evidence="4" type="ORF">SMN809_LOCUS31656</name>
</gene>
<dbReference type="EMBL" id="CAJOBJ010181853">
    <property type="protein sequence ID" value="CAF4921218.1"/>
    <property type="molecule type" value="Genomic_DNA"/>
</dbReference>
<dbReference type="SUPFAM" id="SSF46565">
    <property type="entry name" value="Chaperone J-domain"/>
    <property type="match status" value="1"/>
</dbReference>
<dbReference type="PROSITE" id="PS50076">
    <property type="entry name" value="DNAJ_2"/>
    <property type="match status" value="1"/>
</dbReference>
<feature type="domain" description="J" evidence="2">
    <location>
        <begin position="26"/>
        <end position="90"/>
    </location>
</feature>
<dbReference type="Proteomes" id="UP000676336">
    <property type="component" value="Unassembled WGS sequence"/>
</dbReference>
<dbReference type="PANTHER" id="PTHR44303">
    <property type="entry name" value="DNAJ HOMOLOG SUBFAMILY C MEMBER 16"/>
    <property type="match status" value="1"/>
</dbReference>
<dbReference type="Proteomes" id="UP000663866">
    <property type="component" value="Unassembled WGS sequence"/>
</dbReference>
<dbReference type="Proteomes" id="UP000681720">
    <property type="component" value="Unassembled WGS sequence"/>
</dbReference>
<dbReference type="PRINTS" id="PR00625">
    <property type="entry name" value="JDOMAIN"/>
</dbReference>
<dbReference type="InterPro" id="IPR036869">
    <property type="entry name" value="J_dom_sf"/>
</dbReference>
<dbReference type="EMBL" id="CAJOBI010063977">
    <property type="protein sequence ID" value="CAF4427548.1"/>
    <property type="molecule type" value="Genomic_DNA"/>
</dbReference>
<dbReference type="Gene3D" id="1.10.287.110">
    <property type="entry name" value="DnaJ domain"/>
    <property type="match status" value="1"/>
</dbReference>
<feature type="chain" id="PRO_5035694355" description="J domain-containing protein" evidence="1">
    <location>
        <begin position="21"/>
        <end position="177"/>
    </location>
</feature>
<evidence type="ECO:0000313" key="4">
    <source>
        <dbReference type="EMBL" id="CAF4427548.1"/>
    </source>
</evidence>
<name>A0A819YXD0_9BILA</name>
<protein>
    <recommendedName>
        <fullName evidence="2">J domain-containing protein</fullName>
    </recommendedName>
</protein>
<dbReference type="InterPro" id="IPR052448">
    <property type="entry name" value="DnaJ_C16_autophagy_reg"/>
</dbReference>
<dbReference type="InterPro" id="IPR001623">
    <property type="entry name" value="DnaJ_domain"/>
</dbReference>
<dbReference type="EMBL" id="CAJOBG010005728">
    <property type="protein sequence ID" value="CAF4163481.1"/>
    <property type="molecule type" value="Genomic_DNA"/>
</dbReference>
<sequence>MHSINYIIICFVLGFHYLSANQNDFNPYDVLGVSRTASDKEIRQAYKKLAKHWHPDKNSEPNANDKFTKISAAYEILSDSAKRQQYDEHGTTSQDNHQGFNHHPFQDPFDIFRSHFFHEASSGAKKVIHAHEFLANILPNSDKKPYLIFGSTNFCFNCRQALQTFRALEKQLNDVGT</sequence>
<evidence type="ECO:0000313" key="7">
    <source>
        <dbReference type="Proteomes" id="UP000663866"/>
    </source>
</evidence>
<keyword evidence="7" id="KW-1185">Reference proteome</keyword>
<feature type="signal peptide" evidence="1">
    <location>
        <begin position="1"/>
        <end position="20"/>
    </location>
</feature>
<dbReference type="EMBL" id="CAJOBH010223738">
    <property type="protein sequence ID" value="CAF5040014.1"/>
    <property type="molecule type" value="Genomic_DNA"/>
</dbReference>
<comment type="caution">
    <text evidence="3">The sequence shown here is derived from an EMBL/GenBank/DDBJ whole genome shotgun (WGS) entry which is preliminary data.</text>
</comment>
<dbReference type="PROSITE" id="PS00636">
    <property type="entry name" value="DNAJ_1"/>
    <property type="match status" value="1"/>
</dbReference>
<reference evidence="3" key="1">
    <citation type="submission" date="2021-02" db="EMBL/GenBank/DDBJ databases">
        <authorList>
            <person name="Nowell W R."/>
        </authorList>
    </citation>
    <scope>NUCLEOTIDE SEQUENCE</scope>
</reference>
<evidence type="ECO:0000256" key="1">
    <source>
        <dbReference type="SAM" id="SignalP"/>
    </source>
</evidence>
<dbReference type="Pfam" id="PF00226">
    <property type="entry name" value="DnaJ"/>
    <property type="match status" value="1"/>
</dbReference>
<dbReference type="SMART" id="SM00271">
    <property type="entry name" value="DnaJ"/>
    <property type="match status" value="1"/>
</dbReference>
<evidence type="ECO:0000313" key="6">
    <source>
        <dbReference type="EMBL" id="CAF5040014.1"/>
    </source>
</evidence>